<sequence length="258" mass="29544">MKKYFDQKITLITSGSKGFGYELCKHFSQFPNNHVIMASKSRKEGERSRTALEKEVGVKLSYIEMNKNDPDSLDRTLSMVRSKFGKLDILINNESFTFTELTKFLDVQVKTFIQTFALNISSSFYTMKAFLPLMKENKYGRIVNVGSCIGNLESMREPMLSCYLLSQFSLKSLTKILSEAVNPKQIKINAFDLNYSLYKYKKHKQLDEWNIANQEKLIKNTGIAPFIHYLTQLDDNGPTGSYFEDPKAIGPSTLNKLC</sequence>
<reference evidence="4" key="2">
    <citation type="submission" date="2022-08" db="EMBL/GenBank/DDBJ databases">
        <title>Novel sulphate-reducing endosymbionts in the free-living metamonad Anaeramoeba.</title>
        <authorList>
            <person name="Jerlstrom-Hultqvist J."/>
            <person name="Cepicka I."/>
            <person name="Gallot-Lavallee L."/>
            <person name="Salas-Leiva D."/>
            <person name="Curtis B.A."/>
            <person name="Zahonova K."/>
            <person name="Pipaliya S."/>
            <person name="Dacks J."/>
            <person name="Roger A.J."/>
        </authorList>
    </citation>
    <scope>NUCLEOTIDE SEQUENCE</scope>
    <source>
        <strain evidence="4">Busselton2</strain>
    </source>
</reference>
<comment type="caution">
    <text evidence="4">The sequence shown here is derived from an EMBL/GenBank/DDBJ whole genome shotgun (WGS) entry which is preliminary data.</text>
</comment>
<dbReference type="EMBL" id="JAOAOG010000291">
    <property type="protein sequence ID" value="KAJ6232528.1"/>
    <property type="molecule type" value="Genomic_DNA"/>
</dbReference>
<dbReference type="Proteomes" id="UP001146793">
    <property type="component" value="Unassembled WGS sequence"/>
</dbReference>
<dbReference type="GO" id="GO:0016616">
    <property type="term" value="F:oxidoreductase activity, acting on the CH-OH group of donors, NAD or NADP as acceptor"/>
    <property type="evidence" value="ECO:0007669"/>
    <property type="project" value="TreeGrafter"/>
</dbReference>
<dbReference type="PANTHER" id="PTHR42760:SF133">
    <property type="entry name" value="3-OXOACYL-[ACYL-CARRIER-PROTEIN] REDUCTASE"/>
    <property type="match status" value="1"/>
</dbReference>
<dbReference type="GO" id="GO:0048038">
    <property type="term" value="F:quinone binding"/>
    <property type="evidence" value="ECO:0007669"/>
    <property type="project" value="TreeGrafter"/>
</dbReference>
<evidence type="ECO:0000313" key="7">
    <source>
        <dbReference type="Proteomes" id="UP001150062"/>
    </source>
</evidence>
<gene>
    <name evidence="4" type="ORF">M0812_08684</name>
    <name evidence="5" type="ORF">M0813_04744</name>
</gene>
<accession>A0AAV8A0A6</accession>
<dbReference type="Pfam" id="PF00106">
    <property type="entry name" value="adh_short"/>
    <property type="match status" value="1"/>
</dbReference>
<proteinExistence type="inferred from homology"/>
<evidence type="ECO:0000256" key="2">
    <source>
        <dbReference type="ARBA" id="ARBA00023002"/>
    </source>
</evidence>
<dbReference type="PANTHER" id="PTHR42760">
    <property type="entry name" value="SHORT-CHAIN DEHYDROGENASES/REDUCTASES FAMILY MEMBER"/>
    <property type="match status" value="1"/>
</dbReference>
<dbReference type="InterPro" id="IPR002347">
    <property type="entry name" value="SDR_fam"/>
</dbReference>
<evidence type="ECO:0000313" key="6">
    <source>
        <dbReference type="Proteomes" id="UP001146793"/>
    </source>
</evidence>
<evidence type="ECO:0000256" key="1">
    <source>
        <dbReference type="ARBA" id="ARBA00006484"/>
    </source>
</evidence>
<dbReference type="InterPro" id="IPR036291">
    <property type="entry name" value="NAD(P)-bd_dom_sf"/>
</dbReference>
<evidence type="ECO:0000313" key="4">
    <source>
        <dbReference type="EMBL" id="KAJ3446147.1"/>
    </source>
</evidence>
<dbReference type="AlphaFoldDB" id="A0AAV8A0A6"/>
<dbReference type="SUPFAM" id="SSF51735">
    <property type="entry name" value="NAD(P)-binding Rossmann-fold domains"/>
    <property type="match status" value="1"/>
</dbReference>
<keyword evidence="7" id="KW-1185">Reference proteome</keyword>
<dbReference type="PRINTS" id="PR00081">
    <property type="entry name" value="GDHRDH"/>
</dbReference>
<dbReference type="EMBL" id="JANTQA010000021">
    <property type="protein sequence ID" value="KAJ3446147.1"/>
    <property type="molecule type" value="Genomic_DNA"/>
</dbReference>
<comment type="similarity">
    <text evidence="1 3">Belongs to the short-chain dehydrogenases/reductases (SDR) family.</text>
</comment>
<evidence type="ECO:0000256" key="3">
    <source>
        <dbReference type="RuleBase" id="RU000363"/>
    </source>
</evidence>
<reference evidence="5" key="1">
    <citation type="submission" date="2022-08" db="EMBL/GenBank/DDBJ databases">
        <title>Novel sulfate-reducing endosymbionts in the free-living metamonad Anaeramoeba.</title>
        <authorList>
            <person name="Jerlstrom-Hultqvist J."/>
            <person name="Cepicka I."/>
            <person name="Gallot-Lavallee L."/>
            <person name="Salas-Leiva D."/>
            <person name="Curtis B.A."/>
            <person name="Zahonova K."/>
            <person name="Pipaliya S."/>
            <person name="Dacks J."/>
            <person name="Roger A.J."/>
        </authorList>
    </citation>
    <scope>NUCLEOTIDE SEQUENCE</scope>
    <source>
        <strain evidence="5">Schooner1</strain>
    </source>
</reference>
<organism evidence="4 6">
    <name type="scientific">Anaeramoeba flamelloides</name>
    <dbReference type="NCBI Taxonomy" id="1746091"/>
    <lineage>
        <taxon>Eukaryota</taxon>
        <taxon>Metamonada</taxon>
        <taxon>Anaeramoebidae</taxon>
        <taxon>Anaeramoeba</taxon>
    </lineage>
</organism>
<dbReference type="GO" id="GO:0006633">
    <property type="term" value="P:fatty acid biosynthetic process"/>
    <property type="evidence" value="ECO:0007669"/>
    <property type="project" value="TreeGrafter"/>
</dbReference>
<dbReference type="Gene3D" id="3.40.50.720">
    <property type="entry name" value="NAD(P)-binding Rossmann-like Domain"/>
    <property type="match status" value="1"/>
</dbReference>
<protein>
    <submittedName>
        <fullName evidence="4">Alcohol dehydrogenase</fullName>
    </submittedName>
</protein>
<evidence type="ECO:0000313" key="5">
    <source>
        <dbReference type="EMBL" id="KAJ6232528.1"/>
    </source>
</evidence>
<keyword evidence="2" id="KW-0560">Oxidoreductase</keyword>
<dbReference type="Proteomes" id="UP001150062">
    <property type="component" value="Unassembled WGS sequence"/>
</dbReference>
<dbReference type="PRINTS" id="PR00080">
    <property type="entry name" value="SDRFAMILY"/>
</dbReference>
<name>A0AAV8A0A6_9EUKA</name>